<dbReference type="InterPro" id="IPR009606">
    <property type="entry name" value="DEAL/Modifying_wall_lignin1/2"/>
</dbReference>
<evidence type="ECO:0000313" key="8">
    <source>
        <dbReference type="EMBL" id="KAG6385154.1"/>
    </source>
</evidence>
<evidence type="ECO:0000256" key="6">
    <source>
        <dbReference type="ARBA" id="ARBA00029467"/>
    </source>
</evidence>
<evidence type="ECO:0000256" key="3">
    <source>
        <dbReference type="ARBA" id="ARBA00022729"/>
    </source>
</evidence>
<evidence type="ECO:0000256" key="7">
    <source>
        <dbReference type="SAM" id="Phobius"/>
    </source>
</evidence>
<sequence length="165" mass="18284">MSKKMKTKILGIILGISACLFIFVLDISALVLAIKAKEAQNHAKHMRMWIFECKVRSHDAFVLGVAAAVSLSAAHIFVNLLIWLVVARRDDSQKPSKKLTKVFFVSIWIIYGVGLTLLLIGTRSNEKKGISCGFTYHNFLPMGGILCVVHAILSLAFYAFVRCEG</sequence>
<dbReference type="EMBL" id="PNBA02000022">
    <property type="protein sequence ID" value="KAG6385154.1"/>
    <property type="molecule type" value="Genomic_DNA"/>
</dbReference>
<keyword evidence="4 7" id="KW-1133">Transmembrane helix</keyword>
<keyword evidence="9" id="KW-1185">Reference proteome</keyword>
<organism evidence="8">
    <name type="scientific">Salvia splendens</name>
    <name type="common">Scarlet sage</name>
    <dbReference type="NCBI Taxonomy" id="180675"/>
    <lineage>
        <taxon>Eukaryota</taxon>
        <taxon>Viridiplantae</taxon>
        <taxon>Streptophyta</taxon>
        <taxon>Embryophyta</taxon>
        <taxon>Tracheophyta</taxon>
        <taxon>Spermatophyta</taxon>
        <taxon>Magnoliopsida</taxon>
        <taxon>eudicotyledons</taxon>
        <taxon>Gunneridae</taxon>
        <taxon>Pentapetalae</taxon>
        <taxon>asterids</taxon>
        <taxon>lamiids</taxon>
        <taxon>Lamiales</taxon>
        <taxon>Lamiaceae</taxon>
        <taxon>Nepetoideae</taxon>
        <taxon>Mentheae</taxon>
        <taxon>Salviinae</taxon>
        <taxon>Salvia</taxon>
        <taxon>Salvia subgen. Calosphace</taxon>
        <taxon>core Calosphace</taxon>
    </lineage>
</organism>
<keyword evidence="5 7" id="KW-0472">Membrane</keyword>
<proteinExistence type="inferred from homology"/>
<keyword evidence="2 7" id="KW-0812">Transmembrane</keyword>
<keyword evidence="3" id="KW-0732">Signal</keyword>
<reference evidence="8" key="2">
    <citation type="submission" date="2020-08" db="EMBL/GenBank/DDBJ databases">
        <title>Plant Genome Project.</title>
        <authorList>
            <person name="Zhang R.-G."/>
        </authorList>
    </citation>
    <scope>NUCLEOTIDE SEQUENCE</scope>
    <source>
        <strain evidence="8">Huo1</strain>
        <tissue evidence="8">Leaf</tissue>
    </source>
</reference>
<dbReference type="PANTHER" id="PTHR31769">
    <property type="entry name" value="OS07G0462200 PROTEIN-RELATED"/>
    <property type="match status" value="1"/>
</dbReference>
<dbReference type="OrthoDB" id="1667348at2759"/>
<comment type="caution">
    <text evidence="8">The sequence shown here is derived from an EMBL/GenBank/DDBJ whole genome shotgun (WGS) entry which is preliminary data.</text>
</comment>
<feature type="transmembrane region" description="Helical" evidence="7">
    <location>
        <begin position="140"/>
        <end position="161"/>
    </location>
</feature>
<comment type="similarity">
    <text evidence="6">Belongs to the DESIGUAL family.</text>
</comment>
<evidence type="ECO:0000256" key="5">
    <source>
        <dbReference type="ARBA" id="ARBA00023136"/>
    </source>
</evidence>
<dbReference type="PROSITE" id="PS51257">
    <property type="entry name" value="PROKAR_LIPOPROTEIN"/>
    <property type="match status" value="1"/>
</dbReference>
<accession>A0A8X8YYV1</accession>
<comment type="subcellular location">
    <subcellularLocation>
        <location evidence="1">Endomembrane system</location>
        <topology evidence="1">Multi-pass membrane protein</topology>
    </subcellularLocation>
</comment>
<evidence type="ECO:0000256" key="4">
    <source>
        <dbReference type="ARBA" id="ARBA00022989"/>
    </source>
</evidence>
<protein>
    <recommendedName>
        <fullName evidence="10">Transmembrane protein</fullName>
    </recommendedName>
</protein>
<dbReference type="Proteomes" id="UP000298416">
    <property type="component" value="Unassembled WGS sequence"/>
</dbReference>
<evidence type="ECO:0008006" key="10">
    <source>
        <dbReference type="Google" id="ProtNLM"/>
    </source>
</evidence>
<reference evidence="8" key="1">
    <citation type="submission" date="2018-01" db="EMBL/GenBank/DDBJ databases">
        <authorList>
            <person name="Mao J.F."/>
        </authorList>
    </citation>
    <scope>NUCLEOTIDE SEQUENCE</scope>
    <source>
        <strain evidence="8">Huo1</strain>
        <tissue evidence="8">Leaf</tissue>
    </source>
</reference>
<dbReference type="InterPro" id="IPR052222">
    <property type="entry name" value="DESIGUAL"/>
</dbReference>
<evidence type="ECO:0000313" key="9">
    <source>
        <dbReference type="Proteomes" id="UP000298416"/>
    </source>
</evidence>
<feature type="transmembrane region" description="Helical" evidence="7">
    <location>
        <begin position="99"/>
        <end position="120"/>
    </location>
</feature>
<dbReference type="AlphaFoldDB" id="A0A8X8YYV1"/>
<evidence type="ECO:0000256" key="2">
    <source>
        <dbReference type="ARBA" id="ARBA00022692"/>
    </source>
</evidence>
<feature type="transmembrane region" description="Helical" evidence="7">
    <location>
        <begin position="61"/>
        <end position="87"/>
    </location>
</feature>
<evidence type="ECO:0000256" key="1">
    <source>
        <dbReference type="ARBA" id="ARBA00004127"/>
    </source>
</evidence>
<gene>
    <name evidence="8" type="ORF">SASPL_153982</name>
</gene>
<name>A0A8X8YYV1_SALSN</name>
<dbReference type="Pfam" id="PF06749">
    <property type="entry name" value="DUF1218"/>
    <property type="match status" value="1"/>
</dbReference>
<dbReference type="GO" id="GO:0012505">
    <property type="term" value="C:endomembrane system"/>
    <property type="evidence" value="ECO:0007669"/>
    <property type="project" value="UniProtKB-SubCell"/>
</dbReference>